<dbReference type="Pfam" id="PF05949">
    <property type="entry name" value="DUF881"/>
    <property type="match status" value="1"/>
</dbReference>
<keyword evidence="3" id="KW-0472">Membrane</keyword>
<evidence type="ECO:0000313" key="5">
    <source>
        <dbReference type="Proteomes" id="UP000283374"/>
    </source>
</evidence>
<comment type="caution">
    <text evidence="4">The sequence shown here is derived from an EMBL/GenBank/DDBJ whole genome shotgun (WGS) entry which is preliminary data.</text>
</comment>
<comment type="similarity">
    <text evidence="1">Belongs to the UPF0749 family.</text>
</comment>
<organism evidence="4 5">
    <name type="scientific">Cellulomonas rhizosphaerae</name>
    <dbReference type="NCBI Taxonomy" id="2293719"/>
    <lineage>
        <taxon>Bacteria</taxon>
        <taxon>Bacillati</taxon>
        <taxon>Actinomycetota</taxon>
        <taxon>Actinomycetes</taxon>
        <taxon>Micrococcales</taxon>
        <taxon>Cellulomonadaceae</taxon>
        <taxon>Cellulomonas</taxon>
    </lineage>
</organism>
<proteinExistence type="inferred from homology"/>
<feature type="compositionally biased region" description="Gly residues" evidence="2">
    <location>
        <begin position="304"/>
        <end position="320"/>
    </location>
</feature>
<dbReference type="GO" id="GO:0005886">
    <property type="term" value="C:plasma membrane"/>
    <property type="evidence" value="ECO:0007669"/>
    <property type="project" value="TreeGrafter"/>
</dbReference>
<keyword evidence="3" id="KW-1133">Transmembrane helix</keyword>
<dbReference type="PANTHER" id="PTHR37313">
    <property type="entry name" value="UPF0749 PROTEIN RV1825"/>
    <property type="match status" value="1"/>
</dbReference>
<sequence length="320" mass="32667">MTSRHADGAGDVQVDRRPDASMTLLTEFYRRPLDPGYALAAERRAAGDAPPRRRIGLVGLVVLAVLLGLGTAAATAALRQPVGQVSEARRVLESQITERGDEAAELQQQALALSDEIATMQSSALGSADEPLQSALTAGAVEAGSLAADGPGLRVVLTDAKSDNPDAEDPDNRVQDIDLQVLVNGLWEAGAEAIAINGQRLTSMTAIRSAGSAVLVDLVALSSPYTVEAIGDSVQMQTELARTSTGQLLATLRATYGIGVDMSSERRLELPGAGLTALRSASVPEDSRLPVPASDAPSDPVSSGGAGVAGSAGRAGGGGQ</sequence>
<evidence type="ECO:0000256" key="3">
    <source>
        <dbReference type="SAM" id="Phobius"/>
    </source>
</evidence>
<dbReference type="Gene3D" id="3.30.70.1880">
    <property type="entry name" value="Protein of unknown function DUF881"/>
    <property type="match status" value="1"/>
</dbReference>
<feature type="transmembrane region" description="Helical" evidence="3">
    <location>
        <begin position="57"/>
        <end position="78"/>
    </location>
</feature>
<reference evidence="4 5" key="1">
    <citation type="submission" date="2018-08" db="EMBL/GenBank/DDBJ databases">
        <title>Cellulomonas rhizosphaerae sp. nov., a novel actinomycete isolated from soil.</title>
        <authorList>
            <person name="Tian Y."/>
        </authorList>
    </citation>
    <scope>NUCLEOTIDE SEQUENCE [LARGE SCALE GENOMIC DNA]</scope>
    <source>
        <strain evidence="4 5">NEAU-TCZ24</strain>
    </source>
</reference>
<keyword evidence="5" id="KW-1185">Reference proteome</keyword>
<name>A0A413RLD5_9CELL</name>
<dbReference type="AlphaFoldDB" id="A0A413RLD5"/>
<gene>
    <name evidence="4" type="ORF">D1825_09920</name>
</gene>
<keyword evidence="3" id="KW-0812">Transmembrane</keyword>
<evidence type="ECO:0000256" key="1">
    <source>
        <dbReference type="ARBA" id="ARBA00009108"/>
    </source>
</evidence>
<dbReference type="InterPro" id="IPR010273">
    <property type="entry name" value="DUF881"/>
</dbReference>
<dbReference type="OrthoDB" id="3218134at2"/>
<feature type="region of interest" description="Disordered" evidence="2">
    <location>
        <begin position="281"/>
        <end position="320"/>
    </location>
</feature>
<dbReference type="EMBL" id="QWKP01000193">
    <property type="protein sequence ID" value="RHA40723.1"/>
    <property type="molecule type" value="Genomic_DNA"/>
</dbReference>
<feature type="compositionally biased region" description="Low complexity" evidence="2">
    <location>
        <begin position="290"/>
        <end position="303"/>
    </location>
</feature>
<evidence type="ECO:0000313" key="4">
    <source>
        <dbReference type="EMBL" id="RHA40723.1"/>
    </source>
</evidence>
<protein>
    <submittedName>
        <fullName evidence="4">DUF881 domain-containing protein</fullName>
    </submittedName>
</protein>
<dbReference type="RefSeq" id="WP_118767258.1">
    <property type="nucleotide sequence ID" value="NZ_QWKP01000193.1"/>
</dbReference>
<dbReference type="Proteomes" id="UP000283374">
    <property type="component" value="Unassembled WGS sequence"/>
</dbReference>
<accession>A0A413RLD5</accession>
<dbReference type="PANTHER" id="PTHR37313:SF1">
    <property type="entry name" value="UPF0749 PROTEIN RV1823"/>
    <property type="match status" value="1"/>
</dbReference>
<evidence type="ECO:0000256" key="2">
    <source>
        <dbReference type="SAM" id="MobiDB-lite"/>
    </source>
</evidence>